<dbReference type="PANTHER" id="PTHR16557">
    <property type="entry name" value="ALKYLATED DNA REPAIR PROTEIN ALKB-RELATED"/>
    <property type="match status" value="1"/>
</dbReference>
<protein>
    <submittedName>
        <fullName evidence="7">DNA oxidative demethylase AlkB</fullName>
        <ecNumber evidence="7">1.14.11.33</ecNumber>
    </submittedName>
</protein>
<accession>A0ABZ2KME0</accession>
<proteinExistence type="predicted"/>
<dbReference type="Gene3D" id="2.60.120.590">
    <property type="entry name" value="Alpha-ketoglutarate-dependent dioxygenase AlkB-like"/>
    <property type="match status" value="1"/>
</dbReference>
<dbReference type="InterPro" id="IPR005123">
    <property type="entry name" value="Oxoglu/Fe-dep_dioxygenase_dom"/>
</dbReference>
<gene>
    <name evidence="7" type="primary">alkB</name>
    <name evidence="7" type="ORF">LZC95_23235</name>
</gene>
<evidence type="ECO:0000313" key="8">
    <source>
        <dbReference type="Proteomes" id="UP001379533"/>
    </source>
</evidence>
<feature type="domain" description="Fe2OG dioxygenase" evidence="6">
    <location>
        <begin position="117"/>
        <end position="217"/>
    </location>
</feature>
<evidence type="ECO:0000256" key="5">
    <source>
        <dbReference type="ARBA" id="ARBA00023004"/>
    </source>
</evidence>
<dbReference type="EMBL" id="CP089982">
    <property type="protein sequence ID" value="WXA99716.1"/>
    <property type="molecule type" value="Genomic_DNA"/>
</dbReference>
<evidence type="ECO:0000256" key="4">
    <source>
        <dbReference type="ARBA" id="ARBA00023002"/>
    </source>
</evidence>
<dbReference type="NCBIfam" id="NF011930">
    <property type="entry name" value="PRK15401.1"/>
    <property type="match status" value="1"/>
</dbReference>
<name>A0ABZ2KME0_9BACT</name>
<evidence type="ECO:0000256" key="2">
    <source>
        <dbReference type="ARBA" id="ARBA00022723"/>
    </source>
</evidence>
<dbReference type="PROSITE" id="PS51471">
    <property type="entry name" value="FE2OG_OXY"/>
    <property type="match status" value="1"/>
</dbReference>
<dbReference type="RefSeq" id="WP_394850358.1">
    <property type="nucleotide sequence ID" value="NZ_CP089982.1"/>
</dbReference>
<evidence type="ECO:0000259" key="6">
    <source>
        <dbReference type="PROSITE" id="PS51471"/>
    </source>
</evidence>
<keyword evidence="4 7" id="KW-0560">Oxidoreductase</keyword>
<dbReference type="GO" id="GO:0035516">
    <property type="term" value="F:broad specificity oxidative DNA demethylase activity"/>
    <property type="evidence" value="ECO:0007669"/>
    <property type="project" value="UniProtKB-EC"/>
</dbReference>
<dbReference type="InterPro" id="IPR037151">
    <property type="entry name" value="AlkB-like_sf"/>
</dbReference>
<keyword evidence="2" id="KW-0479">Metal-binding</keyword>
<evidence type="ECO:0000256" key="3">
    <source>
        <dbReference type="ARBA" id="ARBA00022964"/>
    </source>
</evidence>
<dbReference type="InterPro" id="IPR027450">
    <property type="entry name" value="AlkB-like"/>
</dbReference>
<keyword evidence="5" id="KW-0408">Iron</keyword>
<dbReference type="Proteomes" id="UP001379533">
    <property type="component" value="Chromosome"/>
</dbReference>
<sequence length="217" mass="23782">MTIGLFDDSQDGRRPREPLAEGAVLLVRFAKSMEMELAAALDAIIGAAPFRHMMTPGGFRMSVAMTNCGQAGWVTDARGYRYDPIDPETGRPWPPLPPSFLDLAARAAKEAGYGGFVPDSCLINRYEPGSRLSLHQDRNERDFSAPIVSVSLGLPATFLFGGAQRSDRPRRIRLEHGDIAVWGGPSRLAFHGVAQLEDGHHPIFGGRRINLTFRKAL</sequence>
<evidence type="ECO:0000313" key="7">
    <source>
        <dbReference type="EMBL" id="WXA99716.1"/>
    </source>
</evidence>
<organism evidence="7 8">
    <name type="scientific">Pendulispora brunnea</name>
    <dbReference type="NCBI Taxonomy" id="2905690"/>
    <lineage>
        <taxon>Bacteria</taxon>
        <taxon>Pseudomonadati</taxon>
        <taxon>Myxococcota</taxon>
        <taxon>Myxococcia</taxon>
        <taxon>Myxococcales</taxon>
        <taxon>Sorangiineae</taxon>
        <taxon>Pendulisporaceae</taxon>
        <taxon>Pendulispora</taxon>
    </lineage>
</organism>
<dbReference type="EC" id="1.14.11.33" evidence="7"/>
<keyword evidence="3" id="KW-0223">Dioxygenase</keyword>
<evidence type="ECO:0000256" key="1">
    <source>
        <dbReference type="ARBA" id="ARBA00001954"/>
    </source>
</evidence>
<dbReference type="SUPFAM" id="SSF51197">
    <property type="entry name" value="Clavaminate synthase-like"/>
    <property type="match status" value="1"/>
</dbReference>
<keyword evidence="8" id="KW-1185">Reference proteome</keyword>
<dbReference type="InterPro" id="IPR004574">
    <property type="entry name" value="Alkb"/>
</dbReference>
<dbReference type="Pfam" id="PF13532">
    <property type="entry name" value="2OG-FeII_Oxy_2"/>
    <property type="match status" value="1"/>
</dbReference>
<comment type="cofactor">
    <cofactor evidence="1">
        <name>Fe(2+)</name>
        <dbReference type="ChEBI" id="CHEBI:29033"/>
    </cofactor>
</comment>
<dbReference type="PANTHER" id="PTHR16557:SF2">
    <property type="entry name" value="NUCLEIC ACID DIOXYGENASE ALKBH1"/>
    <property type="match status" value="1"/>
</dbReference>
<reference evidence="7 8" key="1">
    <citation type="submission" date="2021-12" db="EMBL/GenBank/DDBJ databases">
        <title>Discovery of the Pendulisporaceae a myxobacterial family with distinct sporulation behavior and unique specialized metabolism.</title>
        <authorList>
            <person name="Garcia R."/>
            <person name="Popoff A."/>
            <person name="Bader C.D."/>
            <person name="Loehr J."/>
            <person name="Walesch S."/>
            <person name="Walt C."/>
            <person name="Boldt J."/>
            <person name="Bunk B."/>
            <person name="Haeckl F.J.F.P.J."/>
            <person name="Gunesch A.P."/>
            <person name="Birkelbach J."/>
            <person name="Nuebel U."/>
            <person name="Pietschmann T."/>
            <person name="Bach T."/>
            <person name="Mueller R."/>
        </authorList>
    </citation>
    <scope>NUCLEOTIDE SEQUENCE [LARGE SCALE GENOMIC DNA]</scope>
    <source>
        <strain evidence="7 8">MSr12523</strain>
    </source>
</reference>